<comment type="similarity">
    <text evidence="2 7">Belongs to the major facilitator superfamily. Sugar transporter (TC 2.A.1.1) family.</text>
</comment>
<dbReference type="OrthoDB" id="4540492at2759"/>
<dbReference type="PROSITE" id="PS50850">
    <property type="entry name" value="MFS"/>
    <property type="match status" value="1"/>
</dbReference>
<feature type="transmembrane region" description="Helical" evidence="8">
    <location>
        <begin position="436"/>
        <end position="456"/>
    </location>
</feature>
<dbReference type="PROSITE" id="PS00217">
    <property type="entry name" value="SUGAR_TRANSPORT_2"/>
    <property type="match status" value="1"/>
</dbReference>
<keyword evidence="6 8" id="KW-0472">Membrane</keyword>
<keyword evidence="3 7" id="KW-0813">Transport</keyword>
<evidence type="ECO:0000256" key="1">
    <source>
        <dbReference type="ARBA" id="ARBA00004141"/>
    </source>
</evidence>
<organism evidence="10 11">
    <name type="scientific">Endocarpon pusillum (strain Z07020 / HMAS-L-300199)</name>
    <name type="common">Lichen-forming fungus</name>
    <dbReference type="NCBI Taxonomy" id="1263415"/>
    <lineage>
        <taxon>Eukaryota</taxon>
        <taxon>Fungi</taxon>
        <taxon>Dikarya</taxon>
        <taxon>Ascomycota</taxon>
        <taxon>Pezizomycotina</taxon>
        <taxon>Eurotiomycetes</taxon>
        <taxon>Chaetothyriomycetidae</taxon>
        <taxon>Verrucariales</taxon>
        <taxon>Verrucariaceae</taxon>
        <taxon>Endocarpon</taxon>
    </lineage>
</organism>
<dbReference type="PANTHER" id="PTHR23503">
    <property type="entry name" value="SOLUTE CARRIER FAMILY 2"/>
    <property type="match status" value="1"/>
</dbReference>
<dbReference type="EMBL" id="KE720872">
    <property type="protein sequence ID" value="ERF74688.1"/>
    <property type="molecule type" value="Genomic_DNA"/>
</dbReference>
<dbReference type="GeneID" id="19235879"/>
<dbReference type="InterPro" id="IPR005828">
    <property type="entry name" value="MFS_sugar_transport-like"/>
</dbReference>
<dbReference type="AlphaFoldDB" id="U1GQT3"/>
<feature type="transmembrane region" description="Helical" evidence="8">
    <location>
        <begin position="209"/>
        <end position="231"/>
    </location>
</feature>
<feature type="transmembrane region" description="Helical" evidence="8">
    <location>
        <begin position="374"/>
        <end position="393"/>
    </location>
</feature>
<evidence type="ECO:0000256" key="5">
    <source>
        <dbReference type="ARBA" id="ARBA00022989"/>
    </source>
</evidence>
<name>U1GQT3_ENDPU</name>
<feature type="transmembrane region" description="Helical" evidence="8">
    <location>
        <begin position="182"/>
        <end position="203"/>
    </location>
</feature>
<evidence type="ECO:0000313" key="10">
    <source>
        <dbReference type="EMBL" id="ERF74688.1"/>
    </source>
</evidence>
<dbReference type="PANTHER" id="PTHR23503:SF8">
    <property type="entry name" value="FACILITATED GLUCOSE TRANSPORTER PROTEIN 1"/>
    <property type="match status" value="1"/>
</dbReference>
<dbReference type="GO" id="GO:0015149">
    <property type="term" value="F:hexose transmembrane transporter activity"/>
    <property type="evidence" value="ECO:0007669"/>
    <property type="project" value="TreeGrafter"/>
</dbReference>
<dbReference type="Pfam" id="PF00083">
    <property type="entry name" value="Sugar_tr"/>
    <property type="match status" value="1"/>
</dbReference>
<dbReference type="Gene3D" id="1.20.1250.20">
    <property type="entry name" value="MFS general substrate transporter like domains"/>
    <property type="match status" value="1"/>
</dbReference>
<dbReference type="SUPFAM" id="SSF103473">
    <property type="entry name" value="MFS general substrate transporter"/>
    <property type="match status" value="1"/>
</dbReference>
<dbReference type="OMA" id="WAITASF"/>
<dbReference type="InterPro" id="IPR020846">
    <property type="entry name" value="MFS_dom"/>
</dbReference>
<dbReference type="eggNOG" id="KOG0569">
    <property type="taxonomic scope" value="Eukaryota"/>
</dbReference>
<feature type="transmembrane region" description="Helical" evidence="8">
    <location>
        <begin position="127"/>
        <end position="147"/>
    </location>
</feature>
<dbReference type="InterPro" id="IPR045263">
    <property type="entry name" value="GLUT"/>
</dbReference>
<keyword evidence="5 8" id="KW-1133">Transmembrane helix</keyword>
<evidence type="ECO:0000259" key="9">
    <source>
        <dbReference type="PROSITE" id="PS50850"/>
    </source>
</evidence>
<feature type="transmembrane region" description="Helical" evidence="8">
    <location>
        <begin position="399"/>
        <end position="424"/>
    </location>
</feature>
<dbReference type="NCBIfam" id="TIGR00879">
    <property type="entry name" value="SP"/>
    <property type="match status" value="1"/>
</dbReference>
<evidence type="ECO:0000256" key="2">
    <source>
        <dbReference type="ARBA" id="ARBA00010992"/>
    </source>
</evidence>
<evidence type="ECO:0000256" key="7">
    <source>
        <dbReference type="RuleBase" id="RU003346"/>
    </source>
</evidence>
<feature type="transmembrane region" description="Helical" evidence="8">
    <location>
        <begin position="94"/>
        <end position="115"/>
    </location>
</feature>
<dbReference type="HOGENOM" id="CLU_001265_30_5_1"/>
<dbReference type="RefSeq" id="XP_007799789.1">
    <property type="nucleotide sequence ID" value="XM_007801598.1"/>
</dbReference>
<dbReference type="Proteomes" id="UP000019373">
    <property type="component" value="Unassembled WGS sequence"/>
</dbReference>
<sequence>MASPHYAFNTVHKPILGGLELHGKGGSMAVDTPAPSSLYLWYLIIVATVGPLQFGYHLSELNAPADVIRCEQKSSPAFAAAQLPQCIPMDGNEFALVQSIYTLGGLVGALIAGPIATKYGRLLTMRLATIVFILGPAAEALASNIPVMSAGRFLSGIGAGAATVVCPIYIAEISPLEKRGLYGAFTQIMVNVGILATLLLGYFLSHGNYWRFILAVAGMIGAAEFLGLFFAPETPKWLAEHNQTNKARRVLQRIRGPDANIDDEIKDWKMDSPQGEEESLLAAPSGESPPQQPSISFLGAVRHPKYRPAVIAVIAVMAAQQFTGINSIMMYSVSILGGLLPTSATLLTVAVSGLNVFTTLACAPLADKIGRKPCLLLSIAGMGISSILLALGLEFGVKILSAIATLTFVASFAVGLGPVPFILASELVGPEAVGATQSWSLASNWISTFAVAQFFPFVDKALGEHGRAYWVFAGMALLLGSFIWWWVPETNQKASADEVWGRTEDRRVD</sequence>
<feature type="domain" description="Major facilitator superfamily (MFS) profile" evidence="9">
    <location>
        <begin position="43"/>
        <end position="491"/>
    </location>
</feature>
<feature type="transmembrane region" description="Helical" evidence="8">
    <location>
        <begin position="468"/>
        <end position="487"/>
    </location>
</feature>
<proteinExistence type="inferred from homology"/>
<feature type="transmembrane region" description="Helical" evidence="8">
    <location>
        <begin position="339"/>
        <end position="362"/>
    </location>
</feature>
<keyword evidence="11" id="KW-1185">Reference proteome</keyword>
<reference evidence="11" key="1">
    <citation type="journal article" date="2014" name="BMC Genomics">
        <title>Genome characteristics reveal the impact of lichenization on lichen-forming fungus Endocarpon pusillum Hedwig (Verrucariales, Ascomycota).</title>
        <authorList>
            <person name="Wang Y.-Y."/>
            <person name="Liu B."/>
            <person name="Zhang X.-Y."/>
            <person name="Zhou Q.-M."/>
            <person name="Zhang T."/>
            <person name="Li H."/>
            <person name="Yu Y.-F."/>
            <person name="Zhang X.-L."/>
            <person name="Hao X.-Y."/>
            <person name="Wang M."/>
            <person name="Wang L."/>
            <person name="Wei J.-C."/>
        </authorList>
    </citation>
    <scope>NUCLEOTIDE SEQUENCE [LARGE SCALE GENOMIC DNA]</scope>
    <source>
        <strain evidence="11">Z07020 / HMAS-L-300199</strain>
    </source>
</reference>
<feature type="transmembrane region" description="Helical" evidence="8">
    <location>
        <begin position="309"/>
        <end position="333"/>
    </location>
</feature>
<evidence type="ECO:0000313" key="11">
    <source>
        <dbReference type="Proteomes" id="UP000019373"/>
    </source>
</evidence>
<dbReference type="InterPro" id="IPR005829">
    <property type="entry name" value="Sugar_transporter_CS"/>
</dbReference>
<dbReference type="GO" id="GO:0016020">
    <property type="term" value="C:membrane"/>
    <property type="evidence" value="ECO:0007669"/>
    <property type="project" value="UniProtKB-SubCell"/>
</dbReference>
<feature type="transmembrane region" description="Helical" evidence="8">
    <location>
        <begin position="153"/>
        <end position="170"/>
    </location>
</feature>
<dbReference type="PRINTS" id="PR00171">
    <property type="entry name" value="SUGRTRNSPORT"/>
</dbReference>
<protein>
    <recommendedName>
        <fullName evidence="9">Major facilitator superfamily (MFS) profile domain-containing protein</fullName>
    </recommendedName>
</protein>
<gene>
    <name evidence="10" type="ORF">EPUS_00818</name>
</gene>
<keyword evidence="4 8" id="KW-0812">Transmembrane</keyword>
<evidence type="ECO:0000256" key="6">
    <source>
        <dbReference type="ARBA" id="ARBA00023136"/>
    </source>
</evidence>
<dbReference type="InterPro" id="IPR003663">
    <property type="entry name" value="Sugar/inositol_transpt"/>
</dbReference>
<feature type="transmembrane region" description="Helical" evidence="8">
    <location>
        <begin position="38"/>
        <end position="56"/>
    </location>
</feature>
<comment type="subcellular location">
    <subcellularLocation>
        <location evidence="1">Membrane</location>
        <topology evidence="1">Multi-pass membrane protein</topology>
    </subcellularLocation>
</comment>
<accession>U1GQT3</accession>
<evidence type="ECO:0000256" key="3">
    <source>
        <dbReference type="ARBA" id="ARBA00022448"/>
    </source>
</evidence>
<evidence type="ECO:0000256" key="8">
    <source>
        <dbReference type="SAM" id="Phobius"/>
    </source>
</evidence>
<evidence type="ECO:0000256" key="4">
    <source>
        <dbReference type="ARBA" id="ARBA00022692"/>
    </source>
</evidence>
<dbReference type="InterPro" id="IPR036259">
    <property type="entry name" value="MFS_trans_sf"/>
</dbReference>